<dbReference type="EMBL" id="CAJNOR010015984">
    <property type="protein sequence ID" value="CAF1683816.1"/>
    <property type="molecule type" value="Genomic_DNA"/>
</dbReference>
<protein>
    <submittedName>
        <fullName evidence="1">Uncharacterized protein</fullName>
    </submittedName>
</protein>
<sequence length="121" mass="13448">MGNLHGKDRLPKYHPIVGSSSKTSLVDDPTDPPFVVVWCDASIGSDTNASDDVNTLIQLTRIVNRKRQLIHTFSELDACQDFIYHASNVCLIVSGQMGTQLVPLVHGLHQLHSVYIFCFNK</sequence>
<accession>A0A816H8T2</accession>
<evidence type="ECO:0000313" key="1">
    <source>
        <dbReference type="EMBL" id="CAF1683816.1"/>
    </source>
</evidence>
<dbReference type="Proteomes" id="UP000663828">
    <property type="component" value="Unassembled WGS sequence"/>
</dbReference>
<organism evidence="1 2">
    <name type="scientific">Adineta ricciae</name>
    <name type="common">Rotifer</name>
    <dbReference type="NCBI Taxonomy" id="249248"/>
    <lineage>
        <taxon>Eukaryota</taxon>
        <taxon>Metazoa</taxon>
        <taxon>Spiralia</taxon>
        <taxon>Gnathifera</taxon>
        <taxon>Rotifera</taxon>
        <taxon>Eurotatoria</taxon>
        <taxon>Bdelloidea</taxon>
        <taxon>Adinetida</taxon>
        <taxon>Adinetidae</taxon>
        <taxon>Adineta</taxon>
    </lineage>
</organism>
<proteinExistence type="predicted"/>
<keyword evidence="2" id="KW-1185">Reference proteome</keyword>
<gene>
    <name evidence="1" type="ORF">XAT740_LOCUS61307</name>
</gene>
<reference evidence="1" key="1">
    <citation type="submission" date="2021-02" db="EMBL/GenBank/DDBJ databases">
        <authorList>
            <person name="Nowell W R."/>
        </authorList>
    </citation>
    <scope>NUCLEOTIDE SEQUENCE</scope>
</reference>
<name>A0A816H8T2_ADIRI</name>
<dbReference type="AlphaFoldDB" id="A0A816H8T2"/>
<evidence type="ECO:0000313" key="2">
    <source>
        <dbReference type="Proteomes" id="UP000663828"/>
    </source>
</evidence>
<comment type="caution">
    <text evidence="1">The sequence shown here is derived from an EMBL/GenBank/DDBJ whole genome shotgun (WGS) entry which is preliminary data.</text>
</comment>
<feature type="non-terminal residue" evidence="1">
    <location>
        <position position="121"/>
    </location>
</feature>